<feature type="domain" description="TNase-like" evidence="2">
    <location>
        <begin position="72"/>
        <end position="186"/>
    </location>
</feature>
<evidence type="ECO:0000313" key="4">
    <source>
        <dbReference type="Proteomes" id="UP000316584"/>
    </source>
</evidence>
<dbReference type="OrthoDB" id="6867997at2"/>
<keyword evidence="4" id="KW-1185">Reference proteome</keyword>
<dbReference type="PANTHER" id="PTHR12302">
    <property type="entry name" value="EBNA2 BINDING PROTEIN P100"/>
    <property type="match status" value="1"/>
</dbReference>
<evidence type="ECO:0000256" key="1">
    <source>
        <dbReference type="SAM" id="Phobius"/>
    </source>
</evidence>
<keyword evidence="1" id="KW-0472">Membrane</keyword>
<dbReference type="Proteomes" id="UP000316584">
    <property type="component" value="Chromosome"/>
</dbReference>
<dbReference type="EMBL" id="CP042218">
    <property type="protein sequence ID" value="QDW65650.1"/>
    <property type="molecule type" value="Genomic_DNA"/>
</dbReference>
<keyword evidence="1" id="KW-0812">Transmembrane</keyword>
<accession>A0A518N149</accession>
<dbReference type="SUPFAM" id="SSF50199">
    <property type="entry name" value="Staphylococcal nuclease"/>
    <property type="match status" value="1"/>
</dbReference>
<gene>
    <name evidence="3" type="ORF">FPZ22_00990</name>
</gene>
<dbReference type="SMART" id="SM00318">
    <property type="entry name" value="SNc"/>
    <property type="match status" value="1"/>
</dbReference>
<dbReference type="InterPro" id="IPR035437">
    <property type="entry name" value="SNase_OB-fold_sf"/>
</dbReference>
<organism evidence="3 4">
    <name type="scientific">Luteimonas granuli</name>
    <dbReference type="NCBI Taxonomy" id="1176533"/>
    <lineage>
        <taxon>Bacteria</taxon>
        <taxon>Pseudomonadati</taxon>
        <taxon>Pseudomonadota</taxon>
        <taxon>Gammaproteobacteria</taxon>
        <taxon>Lysobacterales</taxon>
        <taxon>Lysobacteraceae</taxon>
        <taxon>Luteimonas</taxon>
    </lineage>
</organism>
<protein>
    <submittedName>
        <fullName evidence="3">Thermonuclease family protein</fullName>
    </submittedName>
</protein>
<dbReference type="RefSeq" id="WP_144889452.1">
    <property type="nucleotide sequence ID" value="NZ_CP042218.1"/>
</dbReference>
<name>A0A518N149_9GAMM</name>
<keyword evidence="1" id="KW-1133">Transmembrane helix</keyword>
<dbReference type="Gene3D" id="2.40.50.90">
    <property type="match status" value="1"/>
</dbReference>
<dbReference type="InterPro" id="IPR016071">
    <property type="entry name" value="Staphylococal_nuclease_OB-fold"/>
</dbReference>
<dbReference type="AlphaFoldDB" id="A0A518N149"/>
<feature type="transmembrane region" description="Helical" evidence="1">
    <location>
        <begin position="14"/>
        <end position="31"/>
    </location>
</feature>
<reference evidence="3 4" key="1">
    <citation type="submission" date="2019-07" db="EMBL/GenBank/DDBJ databases">
        <title>Full genome sequence of Luteimonas sp. Gr-4.</title>
        <authorList>
            <person name="Im W.-T."/>
        </authorList>
    </citation>
    <scope>NUCLEOTIDE SEQUENCE [LARGE SCALE GENOMIC DNA]</scope>
    <source>
        <strain evidence="3 4">Gr-4</strain>
    </source>
</reference>
<dbReference type="PANTHER" id="PTHR12302:SF26">
    <property type="entry name" value="BLR1266 PROTEIN"/>
    <property type="match status" value="1"/>
</dbReference>
<sequence length="197" mass="21766">MTSKVVVHSTFKRLVQVILVAVLIAGGLVGIKKFSVWWKDTPGRPASQARGEAAAAELSSSQSNLIVGRSSVIDADTLEIRGQRIRLEGVDAPESSQKCTIAGQDWACGQKAALALSGWLGQRTVSCAPTGQDRYKRTLARCFVDSEDVQAWLVLNGWALAYRQYSEDYVQAEQVAQAQRVGVWEGEFTPPWEWRRR</sequence>
<dbReference type="KEGG" id="lug:FPZ22_00990"/>
<evidence type="ECO:0000313" key="3">
    <source>
        <dbReference type="EMBL" id="QDW65650.1"/>
    </source>
</evidence>
<proteinExistence type="predicted"/>
<evidence type="ECO:0000259" key="2">
    <source>
        <dbReference type="PROSITE" id="PS50830"/>
    </source>
</evidence>
<dbReference type="Pfam" id="PF00565">
    <property type="entry name" value="SNase"/>
    <property type="match status" value="1"/>
</dbReference>
<dbReference type="PROSITE" id="PS50830">
    <property type="entry name" value="TNASE_3"/>
    <property type="match status" value="1"/>
</dbReference>